<feature type="region of interest" description="Disordered" evidence="1">
    <location>
        <begin position="1066"/>
        <end position="1104"/>
    </location>
</feature>
<keyword evidence="3" id="KW-1185">Reference proteome</keyword>
<sequence length="1632" mass="184729">MGWLLNYLTSVGMGIGKQGQFLTEVIDLIKMFVRNKSRTGQSFRSKFAKYAIRECFEMLAVNSRRETHGNKEEAKAKADLTAKIIELLKDCSRPLSGGLRKFLRRVDLLQSIREVLQQEERTSGKHPPTQILEIWTGRDIRQVLLPIVTSPAFDVHGPVVHAALMRLADVIQGKPDYMYDDILQDVPPTDEAGPWPGLTVLYRHQRKEYRDAVEQEDSTYQQEYFMNSRGLDPLLDFANRFFSANEDLNIIWNRVQDRLATELGEKERSLRAKWEGHQQDVFQAEAGTKTTAEEKAMSELVQDLMAARLRILNEGAAAHFRCNLNKYDQKKQEFSLSKLAKVYANFWKDNENRANQEVQERNDAVYELLRIPDKLAIEGQLKDVKDLPRVPRRQRRIRQPHRDFDKLVYQASKAHRIMKTMLCDSSKADHVEAARWCEYEPDPNGPPNVLAVGLVDFLQDNQALAIDAGFRSREELLVQDKYKYFKRHDRRTNLSCIYLEFPDARCLLAALKEFLKRAQRLFLYQVRNRFRLATNLGEYCIVLKFQHQLPLPDSAIHYSELRMCLSGKSKKNNTVQQYRDTMKKAEEILQHSCNVPPSETGLVAQYISTMLRSRSIYHSDIIFLRCKDVNLEVDGEEVFCQSAELTSCQLFVIEREAGEGVVKTGDRIRLKSKFTQKYLDVHASGHLRCRLSEKAEDYDMTFTVETIGCRDDYALSRCGMTGTLTEFRSLHVETSLKLKASASNYVTVRQGANFLTSFGEKLAVKSEPSDAAHESGQVFTILRDGAMLLDFHATYNSSRAAIRTLAHETSDEVLQKTMMEAHMRTEISSGDVDTHGSSFQRVPPEFKTMMWSIAGHFRSHTGHTKHHASHEASSLHRLCIRAAKNLAAIMRCIYMMMEVPQCVGGRRYVLETFANRMTQHSPLPRIIALVSAVQMVRKEKMPDGELDLTCALLPMKFMRFCASVLSNLWVCQRPDEPEAMFAVPREQERHERELATIDRERMHLLSMVGSYTCDMVVEPMLEKLRVAGQRPLSRDEVLVFQDFSNLCLALVQSIFDNEMRCVSNSSQAHNHHHHHQAIADKDRAGGLGDGQGDQKDAMVQNDDSGQGDGLNTNVLLAFNADKRNASSLSQDARAAVVAEVIPASTIKAILHLFLYALHQEAIAFRSATRDTEIPVRVISGIINQCIAALAALMSLTGKSNAEFGPAEDGPEAGSCDYDVCEAVSQAMTEGAQLVPRARVAQLQAERSADSLRSHVQRMMEEGELDFSQPGRGRQKAFLTERINTVAFVWTRLDGDVQDKRCLLVTTTRFRMALLHVPADGSTIPQPAELRVVSQPRNLQDMRRVVFDLRMRQILCLVWGNDDDDVDEVVSFQLLVFESSARRRSFQEALRKVPRKQGYSGGEDGKNDATASIRNRARGILESAVKPTSLESLRETCQVRRGGIPLVSVSFVQSSGGLGLNGQLDMLVLTRCSVTVVSFQSFWSKFWRTNDERYYDEEVTQASLDTDSEDDRLPPFSESVVATSNDHADKCEALHGPWDLDDLQGVWFLSETSPKVRLQFGSTIEITFLSDGERQRFRRHLASILAEGAVPRPGKTSQAWAVVPTDKTDIKTIQKETGAMPNSRLALTHGQRT</sequence>
<comment type="caution">
    <text evidence="2">The sequence shown here is derived from an EMBL/GenBank/DDBJ whole genome shotgun (WGS) entry which is preliminary data.</text>
</comment>
<accession>A0A812HS26</accession>
<evidence type="ECO:0000256" key="1">
    <source>
        <dbReference type="SAM" id="MobiDB-lite"/>
    </source>
</evidence>
<dbReference type="EMBL" id="CAJNDS010000111">
    <property type="protein sequence ID" value="CAE6960076.1"/>
    <property type="molecule type" value="Genomic_DNA"/>
</dbReference>
<reference evidence="2" key="1">
    <citation type="submission" date="2021-02" db="EMBL/GenBank/DDBJ databases">
        <authorList>
            <person name="Dougan E. K."/>
            <person name="Rhodes N."/>
            <person name="Thang M."/>
            <person name="Chan C."/>
        </authorList>
    </citation>
    <scope>NUCLEOTIDE SEQUENCE</scope>
</reference>
<evidence type="ECO:0000313" key="2">
    <source>
        <dbReference type="EMBL" id="CAE6960076.1"/>
    </source>
</evidence>
<proteinExistence type="predicted"/>
<organism evidence="2 3">
    <name type="scientific">Symbiodinium natans</name>
    <dbReference type="NCBI Taxonomy" id="878477"/>
    <lineage>
        <taxon>Eukaryota</taxon>
        <taxon>Sar</taxon>
        <taxon>Alveolata</taxon>
        <taxon>Dinophyceae</taxon>
        <taxon>Suessiales</taxon>
        <taxon>Symbiodiniaceae</taxon>
        <taxon>Symbiodinium</taxon>
    </lineage>
</organism>
<protein>
    <submittedName>
        <fullName evidence="2">Uncharacterized protein</fullName>
    </submittedName>
</protein>
<dbReference type="OrthoDB" id="417839at2759"/>
<gene>
    <name evidence="2" type="ORF">SNAT2548_LOCUS1909</name>
</gene>
<name>A0A812HS26_9DINO</name>
<dbReference type="Proteomes" id="UP000604046">
    <property type="component" value="Unassembled WGS sequence"/>
</dbReference>
<evidence type="ECO:0000313" key="3">
    <source>
        <dbReference type="Proteomes" id="UP000604046"/>
    </source>
</evidence>